<organism evidence="2 5">
    <name type="scientific">Plasmodium yoelii</name>
    <dbReference type="NCBI Taxonomy" id="5861"/>
    <lineage>
        <taxon>Eukaryota</taxon>
        <taxon>Sar</taxon>
        <taxon>Alveolata</taxon>
        <taxon>Apicomplexa</taxon>
        <taxon>Aconoidasida</taxon>
        <taxon>Haemosporida</taxon>
        <taxon>Plasmodiidae</taxon>
        <taxon>Plasmodium</taxon>
        <taxon>Plasmodium (Vinckeia)</taxon>
    </lineage>
</organism>
<reference evidence="3" key="2">
    <citation type="submission" date="2014-05" db="EMBL/GenBank/DDBJ databases">
        <authorList>
            <person name="Aslett M.A."/>
            <person name="De Silva N."/>
        </authorList>
    </citation>
    <scope>NUCLEOTIDE SEQUENCE</scope>
    <source>
        <strain evidence="3">17X</strain>
    </source>
</reference>
<dbReference type="EMBL" id="LK934634">
    <property type="protein sequence ID" value="CDU17018.1"/>
    <property type="molecule type" value="Genomic_DNA"/>
</dbReference>
<dbReference type="EMBL" id="LM993660">
    <property type="protein sequence ID" value="VTZ75410.1"/>
    <property type="molecule type" value="Genomic_DNA"/>
</dbReference>
<evidence type="ECO:0000313" key="3">
    <source>
        <dbReference type="EMBL" id="VTZ75410.1"/>
    </source>
</evidence>
<dbReference type="OrthoDB" id="377572at2759"/>
<dbReference type="Proteomes" id="UP000072904">
    <property type="component" value="Chromosome 6"/>
</dbReference>
<name>A0A078KH65_PLAYE</name>
<evidence type="ECO:0000313" key="5">
    <source>
        <dbReference type="Proteomes" id="UP000072904"/>
    </source>
</evidence>
<dbReference type="RefSeq" id="XP_728292.1">
    <property type="nucleotide sequence ID" value="XM_723199.1"/>
</dbReference>
<reference evidence="4 5" key="1">
    <citation type="journal article" date="2014" name="BMC Biol.">
        <title>A comprehensive evaluation of rodent malaria parasite genomes and gene expression.</title>
        <authorList>
            <person name="Otto T.D."/>
            <person name="Bohme U."/>
            <person name="Jackson A.P."/>
            <person name="Hunt M."/>
            <person name="Franke-Fayard B."/>
            <person name="Hoeijmakers W.A."/>
            <person name="Religa A.A."/>
            <person name="Robertson L."/>
            <person name="Sanders M."/>
            <person name="Ogun S.A."/>
            <person name="Cunningham D."/>
            <person name="Erhart A."/>
            <person name="Billker O."/>
            <person name="Khan S.M."/>
            <person name="Stunnenberg H.G."/>
            <person name="Langhorne J."/>
            <person name="Holder A.A."/>
            <person name="Waters A.P."/>
            <person name="Newbold C.I."/>
            <person name="Pain A."/>
            <person name="Berriman M."/>
            <person name="Janse C.J."/>
        </authorList>
    </citation>
    <scope>NUCLEOTIDE SEQUENCE [LARGE SCALE GENOMIC DNA]</scope>
    <source>
        <strain evidence="3 4">17X</strain>
        <strain evidence="2 5">YM</strain>
    </source>
</reference>
<feature type="compositionally biased region" description="Low complexity" evidence="1">
    <location>
        <begin position="180"/>
        <end position="190"/>
    </location>
</feature>
<sequence length="488" mass="56429">MRILWGNTIGIVILYFLANVNAIQLYGNDLNFEKSFNPKIVSDKKNILEENKFQESLKSFLKNNGNEDFLKNNENENGDNMFGSDNFIEESKEFINKQILSDLYSNFIITVVNDNTLNFLDNLKSNNEENTEFQIEFEESCSPFFCEKVMKAKEIESKNKSNEREIVLHQNNDSNKELADNNNDIDNQNNEDLFANLDSVLDKTDSNEKGDVDAIYSREIDGNEDKQKIILTDGTNVYVLEEVVQDNNNFMDDQNINLRNGDQEIKMHIPQNNQVEDDSNNINQFLENENLFDNLFDSDTSGDGYVNSVYTDSERGISEHKMGSNENFENKNENTSDSINESISDNINENISDSINENILNMTEEELSQKIFDDIKMNNEDKIECHNYSNSQDKCNSFKKCTFVNIENKDVCFLDYNYMLFLKNTNCTLQSKSSLLSISKDLLQNEIINRQMFQLLRNSSNNNFICDTITYSFLTSVVDNTNYDEIFS</sequence>
<dbReference type="OMA" id="DKVECYT"/>
<reference evidence="2" key="3">
    <citation type="submission" date="2014-05" db="EMBL/GenBank/DDBJ databases">
        <authorList>
            <person name="Aslett A.Martin."/>
            <person name="De Silva Nishadi"/>
        </authorList>
    </citation>
    <scope>NUCLEOTIDE SEQUENCE</scope>
    <source>
        <strain evidence="2">YM</strain>
    </source>
</reference>
<dbReference type="VEuPathDB" id="PlasmoDB:Py17XNL_000600717"/>
<reference evidence="3" key="4">
    <citation type="submission" date="2019-05" db="EMBL/GenBank/DDBJ databases">
        <authorList>
            <consortium name="Pathogen Informatics"/>
        </authorList>
    </citation>
    <scope>NUCLEOTIDE SEQUENCE</scope>
    <source>
        <strain evidence="3">17X</strain>
    </source>
</reference>
<evidence type="ECO:0000256" key="1">
    <source>
        <dbReference type="SAM" id="MobiDB-lite"/>
    </source>
</evidence>
<dbReference type="Proteomes" id="UP000072874">
    <property type="component" value="Chromosome 6"/>
</dbReference>
<feature type="region of interest" description="Disordered" evidence="1">
    <location>
        <begin position="170"/>
        <end position="190"/>
    </location>
</feature>
<protein>
    <recommendedName>
        <fullName evidence="6">CCAAT-box DNA binding protein subunit B</fullName>
    </recommendedName>
</protein>
<dbReference type="VEuPathDB" id="PlasmoDB:PYYM_0615800"/>
<feature type="compositionally biased region" description="Basic and acidic residues" evidence="1">
    <location>
        <begin position="317"/>
        <end position="334"/>
    </location>
</feature>
<accession>A0A078KH65</accession>
<dbReference type="KEGG" id="pyo:PY17X_0616700"/>
<feature type="region of interest" description="Disordered" evidence="1">
    <location>
        <begin position="317"/>
        <end position="339"/>
    </location>
</feature>
<dbReference type="AlphaFoldDB" id="A0A078KH65"/>
<evidence type="ECO:0008006" key="6">
    <source>
        <dbReference type="Google" id="ProtNLM"/>
    </source>
</evidence>
<dbReference type="GeneID" id="3800502"/>
<evidence type="ECO:0000313" key="4">
    <source>
        <dbReference type="Proteomes" id="UP000072874"/>
    </source>
</evidence>
<dbReference type="VEuPathDB" id="PlasmoDB:PY01024"/>
<dbReference type="VEuPathDB" id="PlasmoDB:PY17X_0616700"/>
<proteinExistence type="predicted"/>
<gene>
    <name evidence="3" type="ORF">PY17X_0616700</name>
    <name evidence="2" type="ORF">PYYM_0615800</name>
</gene>
<evidence type="ECO:0000313" key="2">
    <source>
        <dbReference type="EMBL" id="CDU17018.1"/>
    </source>
</evidence>